<name>A0ACB9CZY7_CICIN</name>
<proteinExistence type="predicted"/>
<evidence type="ECO:0000313" key="1">
    <source>
        <dbReference type="EMBL" id="KAI3739791.1"/>
    </source>
</evidence>
<reference evidence="2" key="1">
    <citation type="journal article" date="2022" name="Mol. Ecol. Resour.">
        <title>The genomes of chicory, endive, great burdock and yacon provide insights into Asteraceae palaeo-polyploidization history and plant inulin production.</title>
        <authorList>
            <person name="Fan W."/>
            <person name="Wang S."/>
            <person name="Wang H."/>
            <person name="Wang A."/>
            <person name="Jiang F."/>
            <person name="Liu H."/>
            <person name="Zhao H."/>
            <person name="Xu D."/>
            <person name="Zhang Y."/>
        </authorList>
    </citation>
    <scope>NUCLEOTIDE SEQUENCE [LARGE SCALE GENOMIC DNA]</scope>
    <source>
        <strain evidence="2">cv. Punajuju</strain>
    </source>
</reference>
<accession>A0ACB9CZY7</accession>
<sequence>MMENKSGEVVVTISGEEKLLKNATPGTLRDAKPRVTGNRADEEKWIPIIKEQWLTFVTNMEPHARKHTTLKLRSLQIHMSLNKAHVFIKRYSKKFFRGYRSREQSVRQKKNGTFSSLLSWRLLSFLVDLAVYSPTDCRSLVVFTRRPCPSLRRCLVLFCRPFTSRSRSYLETVCMGS</sequence>
<comment type="caution">
    <text evidence="1">The sequence shown here is derived from an EMBL/GenBank/DDBJ whole genome shotgun (WGS) entry which is preliminary data.</text>
</comment>
<evidence type="ECO:0000313" key="2">
    <source>
        <dbReference type="Proteomes" id="UP001055811"/>
    </source>
</evidence>
<reference evidence="1 2" key="2">
    <citation type="journal article" date="2022" name="Mol. Ecol. Resour.">
        <title>The genomes of chicory, endive, great burdock and yacon provide insights into Asteraceae paleo-polyploidization history and plant inulin production.</title>
        <authorList>
            <person name="Fan W."/>
            <person name="Wang S."/>
            <person name="Wang H."/>
            <person name="Wang A."/>
            <person name="Jiang F."/>
            <person name="Liu H."/>
            <person name="Zhao H."/>
            <person name="Xu D."/>
            <person name="Zhang Y."/>
        </authorList>
    </citation>
    <scope>NUCLEOTIDE SEQUENCE [LARGE SCALE GENOMIC DNA]</scope>
    <source>
        <strain evidence="2">cv. Punajuju</strain>
        <tissue evidence="1">Leaves</tissue>
    </source>
</reference>
<organism evidence="1 2">
    <name type="scientific">Cichorium intybus</name>
    <name type="common">Chicory</name>
    <dbReference type="NCBI Taxonomy" id="13427"/>
    <lineage>
        <taxon>Eukaryota</taxon>
        <taxon>Viridiplantae</taxon>
        <taxon>Streptophyta</taxon>
        <taxon>Embryophyta</taxon>
        <taxon>Tracheophyta</taxon>
        <taxon>Spermatophyta</taxon>
        <taxon>Magnoliopsida</taxon>
        <taxon>eudicotyledons</taxon>
        <taxon>Gunneridae</taxon>
        <taxon>Pentapetalae</taxon>
        <taxon>asterids</taxon>
        <taxon>campanulids</taxon>
        <taxon>Asterales</taxon>
        <taxon>Asteraceae</taxon>
        <taxon>Cichorioideae</taxon>
        <taxon>Cichorieae</taxon>
        <taxon>Cichoriinae</taxon>
        <taxon>Cichorium</taxon>
    </lineage>
</organism>
<keyword evidence="2" id="KW-1185">Reference proteome</keyword>
<protein>
    <submittedName>
        <fullName evidence="1">Uncharacterized protein</fullName>
    </submittedName>
</protein>
<dbReference type="EMBL" id="CM042013">
    <property type="protein sequence ID" value="KAI3739791.1"/>
    <property type="molecule type" value="Genomic_DNA"/>
</dbReference>
<dbReference type="Proteomes" id="UP001055811">
    <property type="component" value="Linkage Group LG05"/>
</dbReference>
<gene>
    <name evidence="1" type="ORF">L2E82_30202</name>
</gene>